<organism evidence="1 2">
    <name type="scientific">Desulfobulbus oralis</name>
    <dbReference type="NCBI Taxonomy" id="1986146"/>
    <lineage>
        <taxon>Bacteria</taxon>
        <taxon>Pseudomonadati</taxon>
        <taxon>Thermodesulfobacteriota</taxon>
        <taxon>Desulfobulbia</taxon>
        <taxon>Desulfobulbales</taxon>
        <taxon>Desulfobulbaceae</taxon>
        <taxon>Desulfobulbus</taxon>
    </lineage>
</organism>
<name>A0A2L1GKD5_9BACT</name>
<dbReference type="OrthoDB" id="9790372at2"/>
<sequence>MLVYFEELPLAGRDFVWQLLTLDEDCGCEPDGPLEARCHVQPAGPGRATIEGRLSGTVLLQCDRCLRTYPFRLDAPFLVRAVAPGVSGNGIPADAAAPIFEASDLDLIELDSPCVELEALMREQLLLTLPEKRLCRDSCAGLCPYCGASRDDQPCDCGQKNTVSAFAALAGPRLGKTKNK</sequence>
<dbReference type="Proteomes" id="UP000239867">
    <property type="component" value="Chromosome"/>
</dbReference>
<dbReference type="Pfam" id="PF02620">
    <property type="entry name" value="YceD"/>
    <property type="match status" value="1"/>
</dbReference>
<dbReference type="KEGG" id="deo:CAY53_00385"/>
<evidence type="ECO:0008006" key="3">
    <source>
        <dbReference type="Google" id="ProtNLM"/>
    </source>
</evidence>
<evidence type="ECO:0000313" key="1">
    <source>
        <dbReference type="EMBL" id="AVD70130.1"/>
    </source>
</evidence>
<reference evidence="1" key="2">
    <citation type="journal article" date="2018" name="MBio">
        <title>Insights into the evolution of host association through the isolation and characterization of a novel human periodontal pathobiont, Desulfobulbus oralis.</title>
        <authorList>
            <person name="Cross K.L."/>
            <person name="Chirania P."/>
            <person name="Xiong W."/>
            <person name="Beall C.J."/>
            <person name="Elkins J.G."/>
            <person name="Giannone R.J."/>
            <person name="Griffen A.L."/>
            <person name="Guss A.M."/>
            <person name="Hettich R.L."/>
            <person name="Joshi S.S."/>
            <person name="Mokrzan E.M."/>
            <person name="Martin R.K."/>
            <person name="Zhulin I.B."/>
            <person name="Leys E.J."/>
            <person name="Podar M."/>
        </authorList>
    </citation>
    <scope>NUCLEOTIDE SEQUENCE [LARGE SCALE GENOMIC DNA]</scope>
    <source>
        <strain evidence="1">ORNL</strain>
    </source>
</reference>
<evidence type="ECO:0000313" key="2">
    <source>
        <dbReference type="Proteomes" id="UP000239867"/>
    </source>
</evidence>
<dbReference type="AlphaFoldDB" id="A0A2L1GKD5"/>
<gene>
    <name evidence="1" type="ORF">CAY53_00385</name>
</gene>
<keyword evidence="2" id="KW-1185">Reference proteome</keyword>
<accession>A0A2L1GKD5</accession>
<proteinExistence type="predicted"/>
<dbReference type="RefSeq" id="WP_104935455.1">
    <property type="nucleotide sequence ID" value="NZ_CP021255.1"/>
</dbReference>
<dbReference type="InterPro" id="IPR003772">
    <property type="entry name" value="YceD"/>
</dbReference>
<protein>
    <recommendedName>
        <fullName evidence="3">Metal-binding protein</fullName>
    </recommendedName>
</protein>
<dbReference type="EMBL" id="CP021255">
    <property type="protein sequence ID" value="AVD70130.1"/>
    <property type="molecule type" value="Genomic_DNA"/>
</dbReference>
<reference evidence="1" key="1">
    <citation type="submission" date="2017-05" db="EMBL/GenBank/DDBJ databases">
        <authorList>
            <person name="Song R."/>
            <person name="Chenine A.L."/>
            <person name="Ruprecht R.M."/>
        </authorList>
    </citation>
    <scope>NUCLEOTIDE SEQUENCE</scope>
    <source>
        <strain evidence="1">ORNL</strain>
    </source>
</reference>